<protein>
    <submittedName>
        <fullName evidence="2">Uncharacterized protein</fullName>
    </submittedName>
</protein>
<reference evidence="2 3" key="1">
    <citation type="submission" date="2019-09" db="EMBL/GenBank/DDBJ databases">
        <authorList>
            <person name="Brejova B."/>
        </authorList>
    </citation>
    <scope>NUCLEOTIDE SEQUENCE [LARGE SCALE GENOMIC DNA]</scope>
</reference>
<organism evidence="2 3">
    <name type="scientific">Magnusiomyces paraingens</name>
    <dbReference type="NCBI Taxonomy" id="2606893"/>
    <lineage>
        <taxon>Eukaryota</taxon>
        <taxon>Fungi</taxon>
        <taxon>Dikarya</taxon>
        <taxon>Ascomycota</taxon>
        <taxon>Saccharomycotina</taxon>
        <taxon>Dipodascomycetes</taxon>
        <taxon>Dipodascales</taxon>
        <taxon>Dipodascaceae</taxon>
        <taxon>Magnusiomyces</taxon>
    </lineage>
</organism>
<keyword evidence="1" id="KW-0472">Membrane</keyword>
<sequence length="389" mass="43795">MAHFFSMHRLTAKKSTPKGSKLHLLLFPHDSDNGKCRSDDVCLISCLSLFPVAIFLPIYIVGYILSYNFGTLGVLIPNLTSFQWAEIFAGPNGVITEKLTNATQGLIDVRMGVNDTYYLTSHLFHASIDPNEYVSTSAVYGFGIPFFLQNFVGEDSAKILIEAYRYSPVLASLRAYEPIAVGFCATIKTFYILAAILFLHQTYYSVYFPFSSANWDRRSLIISVICSGCLFLGNSFSIGMDVQLSVLINRSLGAWEVNATPLLQYIMIPWIMLFLSLSHTYHMYLIVFKFNNFRTRIVDFRERIGAGEFNHLNVISVYPQGDERFLNATERSRTPPPVYSPTLEEGALQVTLPEHISSQCFHTPVSSLPVTHTEELPPSYSCHSSHQII</sequence>
<feature type="transmembrane region" description="Helical" evidence="1">
    <location>
        <begin position="262"/>
        <end position="287"/>
    </location>
</feature>
<proteinExistence type="predicted"/>
<feature type="transmembrane region" description="Helical" evidence="1">
    <location>
        <begin position="179"/>
        <end position="199"/>
    </location>
</feature>
<dbReference type="EMBL" id="CABVLU010000002">
    <property type="protein sequence ID" value="VVT49549.1"/>
    <property type="molecule type" value="Genomic_DNA"/>
</dbReference>
<evidence type="ECO:0000313" key="2">
    <source>
        <dbReference type="EMBL" id="VVT49549.1"/>
    </source>
</evidence>
<evidence type="ECO:0000256" key="1">
    <source>
        <dbReference type="SAM" id="Phobius"/>
    </source>
</evidence>
<keyword evidence="3" id="KW-1185">Reference proteome</keyword>
<feature type="transmembrane region" description="Helical" evidence="1">
    <location>
        <begin position="220"/>
        <end position="242"/>
    </location>
</feature>
<evidence type="ECO:0000313" key="3">
    <source>
        <dbReference type="Proteomes" id="UP000398389"/>
    </source>
</evidence>
<dbReference type="AlphaFoldDB" id="A0A5E8BDL6"/>
<feature type="transmembrane region" description="Helical" evidence="1">
    <location>
        <begin position="41"/>
        <end position="65"/>
    </location>
</feature>
<accession>A0A5E8BDL6</accession>
<dbReference type="GeneID" id="43581143"/>
<keyword evidence="1" id="KW-0812">Transmembrane</keyword>
<dbReference type="Proteomes" id="UP000398389">
    <property type="component" value="Unassembled WGS sequence"/>
</dbReference>
<keyword evidence="1" id="KW-1133">Transmembrane helix</keyword>
<dbReference type="RefSeq" id="XP_031852934.1">
    <property type="nucleotide sequence ID" value="XM_031997043.1"/>
</dbReference>
<name>A0A5E8BDL6_9ASCO</name>
<gene>
    <name evidence="2" type="ORF">SAPINGB_P002324</name>
</gene>